<evidence type="ECO:0000256" key="1">
    <source>
        <dbReference type="SAM" id="SignalP"/>
    </source>
</evidence>
<dbReference type="STRING" id="466.Lmac_0550"/>
<feature type="signal peptide" evidence="1">
    <location>
        <begin position="1"/>
        <end position="24"/>
    </location>
</feature>
<protein>
    <recommendedName>
        <fullName evidence="4">Zinc resistance-associated protein</fullName>
    </recommendedName>
</protein>
<name>A0A0W0WDX6_9GAMM</name>
<dbReference type="PATRIC" id="fig|466.6.peg.587"/>
<reference evidence="2 3" key="1">
    <citation type="submission" date="2015-11" db="EMBL/GenBank/DDBJ databases">
        <title>Genomic analysis of 38 Legionella species identifies large and diverse effector repertoires.</title>
        <authorList>
            <person name="Burstein D."/>
            <person name="Amaro F."/>
            <person name="Zusman T."/>
            <person name="Lifshitz Z."/>
            <person name="Cohen O."/>
            <person name="Gilbert J.A."/>
            <person name="Pupko T."/>
            <person name="Shuman H.A."/>
            <person name="Segal G."/>
        </authorList>
    </citation>
    <scope>NUCLEOTIDE SEQUENCE [LARGE SCALE GENOMIC DNA]</scope>
    <source>
        <strain evidence="2 3">PX-1-G2-E2</strain>
    </source>
</reference>
<dbReference type="OrthoDB" id="5651290at2"/>
<accession>A0A0W0WDX6</accession>
<evidence type="ECO:0000313" key="3">
    <source>
        <dbReference type="Proteomes" id="UP000054908"/>
    </source>
</evidence>
<dbReference type="EMBL" id="LNYL01000013">
    <property type="protein sequence ID" value="KTD30555.1"/>
    <property type="molecule type" value="Genomic_DNA"/>
</dbReference>
<keyword evidence="3" id="KW-1185">Reference proteome</keyword>
<organism evidence="2 3">
    <name type="scientific">Legionella maceachernii</name>
    <dbReference type="NCBI Taxonomy" id="466"/>
    <lineage>
        <taxon>Bacteria</taxon>
        <taxon>Pseudomonadati</taxon>
        <taxon>Pseudomonadota</taxon>
        <taxon>Gammaproteobacteria</taxon>
        <taxon>Legionellales</taxon>
        <taxon>Legionellaceae</taxon>
        <taxon>Legionella</taxon>
    </lineage>
</organism>
<keyword evidence="1" id="KW-0732">Signal</keyword>
<gene>
    <name evidence="2" type="ORF">Lmac_0550</name>
</gene>
<sequence length="151" mass="17244">MYLRKLMITTMLSILMLGTTGVSANQSSTITVNNMPMKNKYYCQRMGGILTVEQQGELRNIMDNLHEQLTPLIKKKMALKMQLKGIMATPKTEWADVSKLVDQLNENNAKMTLLIARTQFAAFQKLGVFIPRASHRFNHHGWRKGQALFKC</sequence>
<feature type="chain" id="PRO_5006915333" description="Zinc resistance-associated protein" evidence="1">
    <location>
        <begin position="25"/>
        <end position="151"/>
    </location>
</feature>
<dbReference type="Proteomes" id="UP000054908">
    <property type="component" value="Unassembled WGS sequence"/>
</dbReference>
<dbReference type="Gene3D" id="1.20.120.1490">
    <property type="match status" value="1"/>
</dbReference>
<dbReference type="AlphaFoldDB" id="A0A0W0WDX6"/>
<evidence type="ECO:0000313" key="2">
    <source>
        <dbReference type="EMBL" id="KTD30555.1"/>
    </source>
</evidence>
<dbReference type="RefSeq" id="WP_058451378.1">
    <property type="nucleotide sequence ID" value="NZ_CAAAIB010000005.1"/>
</dbReference>
<evidence type="ECO:0008006" key="4">
    <source>
        <dbReference type="Google" id="ProtNLM"/>
    </source>
</evidence>
<proteinExistence type="predicted"/>
<comment type="caution">
    <text evidence="2">The sequence shown here is derived from an EMBL/GenBank/DDBJ whole genome shotgun (WGS) entry which is preliminary data.</text>
</comment>